<dbReference type="InterPro" id="IPR004107">
    <property type="entry name" value="Integrase_SAM-like_N"/>
</dbReference>
<dbReference type="Proteomes" id="UP000595691">
    <property type="component" value="Chromosome"/>
</dbReference>
<keyword evidence="7 10" id="KW-0238">DNA-binding</keyword>
<dbReference type="Pfam" id="PF00589">
    <property type="entry name" value="Phage_integrase"/>
    <property type="match status" value="1"/>
</dbReference>
<gene>
    <name evidence="10 14" type="primary">xerC</name>
    <name evidence="14" type="ORF">I5776_12760</name>
</gene>
<dbReference type="InterPro" id="IPR023009">
    <property type="entry name" value="Tyrosine_recombinase_XerC/XerD"/>
</dbReference>
<proteinExistence type="inferred from homology"/>
<evidence type="ECO:0000256" key="11">
    <source>
        <dbReference type="NCBIfam" id="TIGR02224"/>
    </source>
</evidence>
<evidence type="ECO:0000256" key="8">
    <source>
        <dbReference type="ARBA" id="ARBA00023172"/>
    </source>
</evidence>
<protein>
    <recommendedName>
        <fullName evidence="10 11">Tyrosine recombinase XerC</fullName>
    </recommendedName>
</protein>
<dbReference type="SUPFAM" id="SSF56349">
    <property type="entry name" value="DNA breaking-rejoining enzymes"/>
    <property type="match status" value="1"/>
</dbReference>
<feature type="domain" description="Core-binding (CB)" evidence="13">
    <location>
        <begin position="3"/>
        <end position="89"/>
    </location>
</feature>
<evidence type="ECO:0000256" key="2">
    <source>
        <dbReference type="ARBA" id="ARBA00006657"/>
    </source>
</evidence>
<sequence>MDEDLKTNLYAFIEYIQVERNYSEYTVKFYRRDIEHFYMFMVEQGISHLEDVEYFDARLYLTKLYEKEYSRTSLARKISSLRSFFKFLMREKIVKENPFTLISQSKKQLKIPKFFYEEEMEKLFEVCQGNTNLDFRNLSLLEVLYSTGIRVSECANIKLNDIDFDFETIHVKGKGKKERIVLFGTFANDALNNYIKNARPLLMNKSNHEYLFVNYRGTPLTTRGIRHILNNLISKAALTGKMHPHMLRHTFATHLLNNGADLRTVQELLGHENLSSTQIYTHVTKEQLRKTYLNYHPRA</sequence>
<dbReference type="Pfam" id="PF02899">
    <property type="entry name" value="Phage_int_SAM_1"/>
    <property type="match status" value="1"/>
</dbReference>
<feature type="active site" description="O-(3'-phospho-DNA)-tyrosine intermediate" evidence="10">
    <location>
        <position position="280"/>
    </location>
</feature>
<name>A0ABX7DYE6_9BACI</name>
<dbReference type="PANTHER" id="PTHR30349">
    <property type="entry name" value="PHAGE INTEGRASE-RELATED"/>
    <property type="match status" value="1"/>
</dbReference>
<organism evidence="14 15">
    <name type="scientific">Heyndrickxia vini</name>
    <dbReference type="NCBI Taxonomy" id="1476025"/>
    <lineage>
        <taxon>Bacteria</taxon>
        <taxon>Bacillati</taxon>
        <taxon>Bacillota</taxon>
        <taxon>Bacilli</taxon>
        <taxon>Bacillales</taxon>
        <taxon>Bacillaceae</taxon>
        <taxon>Heyndrickxia</taxon>
    </lineage>
</organism>
<dbReference type="PROSITE" id="PS51900">
    <property type="entry name" value="CB"/>
    <property type="match status" value="1"/>
</dbReference>
<evidence type="ECO:0000313" key="14">
    <source>
        <dbReference type="EMBL" id="QQZ07955.1"/>
    </source>
</evidence>
<keyword evidence="5 10" id="KW-0159">Chromosome partition</keyword>
<feature type="domain" description="Tyr recombinase" evidence="12">
    <location>
        <begin position="110"/>
        <end position="293"/>
    </location>
</feature>
<evidence type="ECO:0000259" key="12">
    <source>
        <dbReference type="PROSITE" id="PS51898"/>
    </source>
</evidence>
<feature type="active site" evidence="10">
    <location>
        <position position="174"/>
    </location>
</feature>
<evidence type="ECO:0000313" key="15">
    <source>
        <dbReference type="Proteomes" id="UP000595691"/>
    </source>
</evidence>
<feature type="active site" evidence="10">
    <location>
        <position position="271"/>
    </location>
</feature>
<reference evidence="14 15" key="1">
    <citation type="submission" date="2020-11" db="EMBL/GenBank/DDBJ databases">
        <title>Taxonomic evaluation of the Bacillus sporothermodurans group of bacteria based on whole genome sequences.</title>
        <authorList>
            <person name="Fiedler G."/>
            <person name="Herbstmann A.-D."/>
            <person name="Doll E."/>
            <person name="Wenning M."/>
            <person name="Brinks E."/>
            <person name="Kabisch J."/>
            <person name="Breitenwieser F."/>
            <person name="Lappann M."/>
            <person name="Boehnlein C."/>
            <person name="Franz C."/>
        </authorList>
    </citation>
    <scope>NUCLEOTIDE SEQUENCE [LARGE SCALE GENOMIC DNA]</scope>
    <source>
        <strain evidence="14 15">JCM 19841</strain>
    </source>
</reference>
<evidence type="ECO:0000256" key="1">
    <source>
        <dbReference type="ARBA" id="ARBA00004496"/>
    </source>
</evidence>
<dbReference type="Gene3D" id="1.10.443.10">
    <property type="entry name" value="Intergrase catalytic core"/>
    <property type="match status" value="1"/>
</dbReference>
<evidence type="ECO:0000256" key="3">
    <source>
        <dbReference type="ARBA" id="ARBA00022490"/>
    </source>
</evidence>
<comment type="subunit">
    <text evidence="10">Forms a cyclic heterotetrameric complex composed of two molecules of XerC and two molecules of XerD.</text>
</comment>
<keyword evidence="3 10" id="KW-0963">Cytoplasm</keyword>
<dbReference type="EMBL" id="CP065425">
    <property type="protein sequence ID" value="QQZ07955.1"/>
    <property type="molecule type" value="Genomic_DNA"/>
</dbReference>
<dbReference type="PROSITE" id="PS51898">
    <property type="entry name" value="TYR_RECOMBINASE"/>
    <property type="match status" value="1"/>
</dbReference>
<accession>A0ABX7DYE6</accession>
<dbReference type="InterPro" id="IPR044068">
    <property type="entry name" value="CB"/>
</dbReference>
<dbReference type="InterPro" id="IPR002104">
    <property type="entry name" value="Integrase_catalytic"/>
</dbReference>
<keyword evidence="4 10" id="KW-0132">Cell division</keyword>
<evidence type="ECO:0000256" key="5">
    <source>
        <dbReference type="ARBA" id="ARBA00022829"/>
    </source>
</evidence>
<feature type="active site" evidence="10">
    <location>
        <position position="150"/>
    </location>
</feature>
<evidence type="ECO:0000259" key="13">
    <source>
        <dbReference type="PROSITE" id="PS51900"/>
    </source>
</evidence>
<comment type="similarity">
    <text evidence="2 10">Belongs to the 'phage' integrase family. XerC subfamily.</text>
</comment>
<dbReference type="NCBIfam" id="NF001399">
    <property type="entry name" value="PRK00283.1"/>
    <property type="match status" value="1"/>
</dbReference>
<keyword evidence="15" id="KW-1185">Reference proteome</keyword>
<keyword evidence="9 10" id="KW-0131">Cell cycle</keyword>
<dbReference type="RefSeq" id="WP_202776785.1">
    <property type="nucleotide sequence ID" value="NZ_CP065425.1"/>
</dbReference>
<dbReference type="CDD" id="cd00798">
    <property type="entry name" value="INT_XerDC_C"/>
    <property type="match status" value="1"/>
</dbReference>
<evidence type="ECO:0000256" key="6">
    <source>
        <dbReference type="ARBA" id="ARBA00022908"/>
    </source>
</evidence>
<feature type="active site" evidence="10">
    <location>
        <position position="245"/>
    </location>
</feature>
<dbReference type="PANTHER" id="PTHR30349:SF77">
    <property type="entry name" value="TYROSINE RECOMBINASE XERC"/>
    <property type="match status" value="1"/>
</dbReference>
<evidence type="ECO:0000256" key="4">
    <source>
        <dbReference type="ARBA" id="ARBA00022618"/>
    </source>
</evidence>
<keyword evidence="6 10" id="KW-0229">DNA integration</keyword>
<dbReference type="InterPro" id="IPR050090">
    <property type="entry name" value="Tyrosine_recombinase_XerCD"/>
</dbReference>
<evidence type="ECO:0000256" key="10">
    <source>
        <dbReference type="HAMAP-Rule" id="MF_01808"/>
    </source>
</evidence>
<dbReference type="HAMAP" id="MF_01808">
    <property type="entry name" value="Recomb_XerC_XerD"/>
    <property type="match status" value="1"/>
</dbReference>
<dbReference type="NCBIfam" id="NF040815">
    <property type="entry name" value="recomb_XerA_Arch"/>
    <property type="match status" value="1"/>
</dbReference>
<keyword evidence="8 10" id="KW-0233">DNA recombination</keyword>
<comment type="function">
    <text evidence="10">Site-specific tyrosine recombinase, which acts by catalyzing the cutting and rejoining of the recombining DNA molecules. The XerC-XerD complex is essential to convert dimers of the bacterial chromosome into monomers to permit their segregation at cell division. It also contributes to the segregational stability of plasmids.</text>
</comment>
<dbReference type="InterPro" id="IPR011010">
    <property type="entry name" value="DNA_brk_join_enz"/>
</dbReference>
<dbReference type="Gene3D" id="1.10.150.130">
    <property type="match status" value="1"/>
</dbReference>
<dbReference type="InterPro" id="IPR013762">
    <property type="entry name" value="Integrase-like_cat_sf"/>
</dbReference>
<dbReference type="InterPro" id="IPR010998">
    <property type="entry name" value="Integrase_recombinase_N"/>
</dbReference>
<comment type="subcellular location">
    <subcellularLocation>
        <location evidence="1 10">Cytoplasm</location>
    </subcellularLocation>
</comment>
<dbReference type="NCBIfam" id="TIGR02224">
    <property type="entry name" value="recomb_XerC"/>
    <property type="match status" value="1"/>
</dbReference>
<feature type="active site" evidence="10">
    <location>
        <position position="248"/>
    </location>
</feature>
<evidence type="ECO:0000256" key="7">
    <source>
        <dbReference type="ARBA" id="ARBA00023125"/>
    </source>
</evidence>
<evidence type="ECO:0000256" key="9">
    <source>
        <dbReference type="ARBA" id="ARBA00023306"/>
    </source>
</evidence>
<dbReference type="InterPro" id="IPR011931">
    <property type="entry name" value="Recomb_XerC"/>
</dbReference>